<reference evidence="2 3" key="1">
    <citation type="journal article" date="2019" name="PLoS Biol.">
        <title>Sex chromosomes control vertical transmission of feminizing Wolbachia symbionts in an isopod.</title>
        <authorList>
            <person name="Becking T."/>
            <person name="Chebbi M.A."/>
            <person name="Giraud I."/>
            <person name="Moumen B."/>
            <person name="Laverre T."/>
            <person name="Caubet Y."/>
            <person name="Peccoud J."/>
            <person name="Gilbert C."/>
            <person name="Cordaux R."/>
        </authorList>
    </citation>
    <scope>NUCLEOTIDE SEQUENCE [LARGE SCALE GENOMIC DNA]</scope>
    <source>
        <strain evidence="2">ANa2</strain>
        <tissue evidence="2">Whole body excluding digestive tract and cuticle</tissue>
    </source>
</reference>
<dbReference type="Proteomes" id="UP000326759">
    <property type="component" value="Unassembled WGS sequence"/>
</dbReference>
<accession>A0A5N5T4E9</accession>
<dbReference type="OrthoDB" id="10265994at2759"/>
<protein>
    <submittedName>
        <fullName evidence="2">Uncharacterized protein</fullName>
    </submittedName>
</protein>
<evidence type="ECO:0000313" key="3">
    <source>
        <dbReference type="Proteomes" id="UP000326759"/>
    </source>
</evidence>
<sequence length="211" mass="24945">MENSYKHAHFQYLLFNLISSVYKKKKKTSFLLSFNINLKILANLYVRSPKRNSDSPKSPKSRNNDFGFQREQLRRPDPLPQINVTPYPLSTSTEMAMAMSSEAQALQNKLKVLYEKGKSEAEEEEEINLVKKSLDTVYQIRNIRHELRVQYIFQNYMYIEEIFLLKYIGATAIFIINENNVYTLNYIKMQEIDTPRTFKVVSFLWIFRSNA</sequence>
<evidence type="ECO:0000256" key="1">
    <source>
        <dbReference type="SAM" id="MobiDB-lite"/>
    </source>
</evidence>
<gene>
    <name evidence="2" type="ORF">Anas_10229</name>
</gene>
<dbReference type="AlphaFoldDB" id="A0A5N5T4E9"/>
<name>A0A5N5T4E9_9CRUS</name>
<evidence type="ECO:0000313" key="2">
    <source>
        <dbReference type="EMBL" id="KAB7501346.1"/>
    </source>
</evidence>
<organism evidence="2 3">
    <name type="scientific">Armadillidium nasatum</name>
    <dbReference type="NCBI Taxonomy" id="96803"/>
    <lineage>
        <taxon>Eukaryota</taxon>
        <taxon>Metazoa</taxon>
        <taxon>Ecdysozoa</taxon>
        <taxon>Arthropoda</taxon>
        <taxon>Crustacea</taxon>
        <taxon>Multicrustacea</taxon>
        <taxon>Malacostraca</taxon>
        <taxon>Eumalacostraca</taxon>
        <taxon>Peracarida</taxon>
        <taxon>Isopoda</taxon>
        <taxon>Oniscidea</taxon>
        <taxon>Crinocheta</taxon>
        <taxon>Armadillidiidae</taxon>
        <taxon>Armadillidium</taxon>
    </lineage>
</organism>
<comment type="caution">
    <text evidence="2">The sequence shown here is derived from an EMBL/GenBank/DDBJ whole genome shotgun (WGS) entry which is preliminary data.</text>
</comment>
<feature type="region of interest" description="Disordered" evidence="1">
    <location>
        <begin position="49"/>
        <end position="72"/>
    </location>
</feature>
<keyword evidence="3" id="KW-1185">Reference proteome</keyword>
<proteinExistence type="predicted"/>
<dbReference type="EMBL" id="SEYY01010962">
    <property type="protein sequence ID" value="KAB7501346.1"/>
    <property type="molecule type" value="Genomic_DNA"/>
</dbReference>